<comment type="caution">
    <text evidence="1">The sequence shown here is derived from an EMBL/GenBank/DDBJ whole genome shotgun (WGS) entry which is preliminary data.</text>
</comment>
<keyword evidence="2" id="KW-1185">Reference proteome</keyword>
<dbReference type="PANTHER" id="PTHR10775:SF182">
    <property type="entry name" value="TRANSPOSON, EN_SPM-LIKE, TRANSPOSASE-ASSOCIATED DOMAIN PROTEIN-RELATED"/>
    <property type="match status" value="1"/>
</dbReference>
<reference evidence="1" key="2">
    <citation type="journal article" date="2024" name="Plant">
        <title>Genomic evolution and insights into agronomic trait innovations of Sesamum species.</title>
        <authorList>
            <person name="Miao H."/>
            <person name="Wang L."/>
            <person name="Qu L."/>
            <person name="Liu H."/>
            <person name="Sun Y."/>
            <person name="Le M."/>
            <person name="Wang Q."/>
            <person name="Wei S."/>
            <person name="Zheng Y."/>
            <person name="Lin W."/>
            <person name="Duan Y."/>
            <person name="Cao H."/>
            <person name="Xiong S."/>
            <person name="Wang X."/>
            <person name="Wei L."/>
            <person name="Li C."/>
            <person name="Ma Q."/>
            <person name="Ju M."/>
            <person name="Zhao R."/>
            <person name="Li G."/>
            <person name="Mu C."/>
            <person name="Tian Q."/>
            <person name="Mei H."/>
            <person name="Zhang T."/>
            <person name="Gao T."/>
            <person name="Zhang H."/>
        </authorList>
    </citation>
    <scope>NUCLEOTIDE SEQUENCE</scope>
    <source>
        <strain evidence="1">K16</strain>
    </source>
</reference>
<reference evidence="1" key="1">
    <citation type="submission" date="2020-06" db="EMBL/GenBank/DDBJ databases">
        <authorList>
            <person name="Li T."/>
            <person name="Hu X."/>
            <person name="Zhang T."/>
            <person name="Song X."/>
            <person name="Zhang H."/>
            <person name="Dai N."/>
            <person name="Sheng W."/>
            <person name="Hou X."/>
            <person name="Wei L."/>
        </authorList>
    </citation>
    <scope>NUCLEOTIDE SEQUENCE</scope>
    <source>
        <strain evidence="1">K16</strain>
        <tissue evidence="1">Leaf</tissue>
    </source>
</reference>
<name>A0AAE1VYJ1_9LAMI</name>
<gene>
    <name evidence="1" type="ORF">Sango_2758500</name>
</gene>
<evidence type="ECO:0000313" key="2">
    <source>
        <dbReference type="Proteomes" id="UP001289374"/>
    </source>
</evidence>
<organism evidence="1 2">
    <name type="scientific">Sesamum angolense</name>
    <dbReference type="NCBI Taxonomy" id="2727404"/>
    <lineage>
        <taxon>Eukaryota</taxon>
        <taxon>Viridiplantae</taxon>
        <taxon>Streptophyta</taxon>
        <taxon>Embryophyta</taxon>
        <taxon>Tracheophyta</taxon>
        <taxon>Spermatophyta</taxon>
        <taxon>Magnoliopsida</taxon>
        <taxon>eudicotyledons</taxon>
        <taxon>Gunneridae</taxon>
        <taxon>Pentapetalae</taxon>
        <taxon>asterids</taxon>
        <taxon>lamiids</taxon>
        <taxon>Lamiales</taxon>
        <taxon>Pedaliaceae</taxon>
        <taxon>Sesamum</taxon>
    </lineage>
</organism>
<accession>A0AAE1VYJ1</accession>
<protein>
    <submittedName>
        <fullName evidence="1">Uncharacterized protein</fullName>
    </submittedName>
</protein>
<evidence type="ECO:0000313" key="1">
    <source>
        <dbReference type="EMBL" id="KAK4383617.1"/>
    </source>
</evidence>
<dbReference type="PANTHER" id="PTHR10775">
    <property type="entry name" value="OS08G0208400 PROTEIN"/>
    <property type="match status" value="1"/>
</dbReference>
<dbReference type="EMBL" id="JACGWL010000541">
    <property type="protein sequence ID" value="KAK4383617.1"/>
    <property type="molecule type" value="Genomic_DNA"/>
</dbReference>
<dbReference type="Proteomes" id="UP001289374">
    <property type="component" value="Unassembled WGS sequence"/>
</dbReference>
<dbReference type="AlphaFoldDB" id="A0AAE1VYJ1"/>
<sequence length="185" mass="21997">MRATYKLTRERNTNRKKTPYVILRYLPLTHRLQRLYASEVTTEHMTWHANHQTEEGSICHPSDVENGRKSCYSDCHRQFLHEDIHQNKKAFTKNQVEKKVAHPRLIGEEIRNWVAEFSPAVEVPLTLPPGYSSDYNSTKKNIFWELNYWGTHLILYNIDVMHIEKNVFDNIFNTVMDIIEKRRAI</sequence>
<proteinExistence type="predicted"/>